<accession>A0ABY4QYV6</accession>
<evidence type="ECO:0000313" key="2">
    <source>
        <dbReference type="EMBL" id="UQX88759.1"/>
    </source>
</evidence>
<feature type="transmembrane region" description="Helical" evidence="1">
    <location>
        <begin position="12"/>
        <end position="32"/>
    </location>
</feature>
<name>A0ABY4QYV6_9ACTN</name>
<dbReference type="Proteomes" id="UP001056336">
    <property type="component" value="Chromosome"/>
</dbReference>
<keyword evidence="1" id="KW-1133">Transmembrane helix</keyword>
<dbReference type="RefSeq" id="WP_249772470.1">
    <property type="nucleotide sequence ID" value="NZ_CP097332.1"/>
</dbReference>
<evidence type="ECO:0000313" key="3">
    <source>
        <dbReference type="Proteomes" id="UP001056336"/>
    </source>
</evidence>
<reference evidence="2" key="2">
    <citation type="submission" date="2022-05" db="EMBL/GenBank/DDBJ databases">
        <authorList>
            <person name="Kim J.-S."/>
            <person name="Lee K."/>
            <person name="Suh M."/>
            <person name="Eom M."/>
            <person name="Kim J.-S."/>
            <person name="Kim D.-S."/>
            <person name="Ko S.-H."/>
            <person name="Shin Y."/>
            <person name="Lee J.-S."/>
        </authorList>
    </citation>
    <scope>NUCLEOTIDE SEQUENCE</scope>
    <source>
        <strain evidence="2">N237</strain>
    </source>
</reference>
<proteinExistence type="predicted"/>
<protein>
    <submittedName>
        <fullName evidence="2">LPXTG cell wall anchor domain-containing protein</fullName>
    </submittedName>
</protein>
<sequence>MPTAVATTGHSSPFLVGLVTVIIVAVGVGVWLRKRRR</sequence>
<organism evidence="2 3">
    <name type="scientific">Jatrophihabitans telluris</name>
    <dbReference type="NCBI Taxonomy" id="2038343"/>
    <lineage>
        <taxon>Bacteria</taxon>
        <taxon>Bacillati</taxon>
        <taxon>Actinomycetota</taxon>
        <taxon>Actinomycetes</taxon>
        <taxon>Jatrophihabitantales</taxon>
        <taxon>Jatrophihabitantaceae</taxon>
        <taxon>Jatrophihabitans</taxon>
    </lineage>
</organism>
<keyword evidence="3" id="KW-1185">Reference proteome</keyword>
<dbReference type="EMBL" id="CP097332">
    <property type="protein sequence ID" value="UQX88759.1"/>
    <property type="molecule type" value="Genomic_DNA"/>
</dbReference>
<dbReference type="NCBIfam" id="TIGR01167">
    <property type="entry name" value="LPXTG_anchor"/>
    <property type="match status" value="1"/>
</dbReference>
<evidence type="ECO:0000256" key="1">
    <source>
        <dbReference type="SAM" id="Phobius"/>
    </source>
</evidence>
<gene>
    <name evidence="2" type="ORF">M6D93_01865</name>
</gene>
<keyword evidence="1" id="KW-0812">Transmembrane</keyword>
<keyword evidence="1" id="KW-0472">Membrane</keyword>
<reference evidence="2" key="1">
    <citation type="journal article" date="2018" name="Int. J. Syst. Evol. Microbiol.">
        <title>Jatrophihabitans telluris sp. nov., isolated from sediment soil of lava forest wetlands and the emended description of the genus Jatrophihabitans.</title>
        <authorList>
            <person name="Lee K.C."/>
            <person name="Suh M.K."/>
            <person name="Eom M.K."/>
            <person name="Kim K.K."/>
            <person name="Kim J.S."/>
            <person name="Kim D.S."/>
            <person name="Ko S.H."/>
            <person name="Shin Y.K."/>
            <person name="Lee J.S."/>
        </authorList>
    </citation>
    <scope>NUCLEOTIDE SEQUENCE</scope>
    <source>
        <strain evidence="2">N237</strain>
    </source>
</reference>